<reference evidence="2" key="5">
    <citation type="submission" date="2015-06" db="UniProtKB">
        <authorList>
            <consortium name="EnsemblFungi"/>
        </authorList>
    </citation>
    <scope>IDENTIFICATION</scope>
    <source>
        <strain evidence="2">ATCC 64411</strain>
    </source>
</reference>
<proteinExistence type="predicted"/>
<gene>
    <name evidence="1" type="ORF">MAPG_04939</name>
</gene>
<dbReference type="EMBL" id="ADBL01001153">
    <property type="status" value="NOT_ANNOTATED_CDS"/>
    <property type="molecule type" value="Genomic_DNA"/>
</dbReference>
<accession>A0A0C4DY30</accession>
<dbReference type="EMBL" id="ADBL01001154">
    <property type="status" value="NOT_ANNOTATED_CDS"/>
    <property type="molecule type" value="Genomic_DNA"/>
</dbReference>
<name>A0A0C4DY30_MAGP6</name>
<dbReference type="VEuPathDB" id="FungiDB:MAPG_04939"/>
<dbReference type="AlphaFoldDB" id="A0A0C4DY30"/>
<dbReference type="Proteomes" id="UP000011715">
    <property type="component" value="Unassembled WGS sequence"/>
</dbReference>
<sequence>MADLPRAPYDPEFDPLLTLKQLRWPDTVGLRVPSRINMKTTNSHHLRTWEALVHHICATLGRDYIRKDLASVDTPVSLATLVSHLGIQRTSSRAALVFLSTVAPLEHLETLLGSLQADMPRDGDTPVPCGQLQVGVGLGAAHGPGGEGLEAAGVGS</sequence>
<reference evidence="1" key="1">
    <citation type="submission" date="2010-05" db="EMBL/GenBank/DDBJ databases">
        <title>The Genome Sequence of Magnaporthe poae strain ATCC 64411.</title>
        <authorList>
            <consortium name="The Broad Institute Genome Sequencing Platform"/>
            <consortium name="Broad Institute Genome Sequencing Center for Infectious Disease"/>
            <person name="Ma L.-J."/>
            <person name="Dead R."/>
            <person name="Young S."/>
            <person name="Zeng Q."/>
            <person name="Koehrsen M."/>
            <person name="Alvarado L."/>
            <person name="Berlin A."/>
            <person name="Chapman S.B."/>
            <person name="Chen Z."/>
            <person name="Freedman E."/>
            <person name="Gellesch M."/>
            <person name="Goldberg J."/>
            <person name="Griggs A."/>
            <person name="Gujja S."/>
            <person name="Heilman E.R."/>
            <person name="Heiman D."/>
            <person name="Hepburn T."/>
            <person name="Howarth C."/>
            <person name="Jen D."/>
            <person name="Larson L."/>
            <person name="Mehta T."/>
            <person name="Neiman D."/>
            <person name="Pearson M."/>
            <person name="Roberts A."/>
            <person name="Saif S."/>
            <person name="Shea T."/>
            <person name="Shenoy N."/>
            <person name="Sisk P."/>
            <person name="Stolte C."/>
            <person name="Sykes S."/>
            <person name="Walk T."/>
            <person name="White J."/>
            <person name="Yandava C."/>
            <person name="Haas B."/>
            <person name="Nusbaum C."/>
            <person name="Birren B."/>
        </authorList>
    </citation>
    <scope>NUCLEOTIDE SEQUENCE</scope>
    <source>
        <strain evidence="1">ATCC 64411</strain>
    </source>
</reference>
<evidence type="ECO:0000313" key="3">
    <source>
        <dbReference type="Proteomes" id="UP000011715"/>
    </source>
</evidence>
<reference evidence="3" key="2">
    <citation type="submission" date="2010-05" db="EMBL/GenBank/DDBJ databases">
        <title>The genome sequence of Magnaporthe poae strain ATCC 64411.</title>
        <authorList>
            <person name="Ma L.-J."/>
            <person name="Dead R."/>
            <person name="Young S."/>
            <person name="Zeng Q."/>
            <person name="Koehrsen M."/>
            <person name="Alvarado L."/>
            <person name="Berlin A."/>
            <person name="Chapman S.B."/>
            <person name="Chen Z."/>
            <person name="Freedman E."/>
            <person name="Gellesch M."/>
            <person name="Goldberg J."/>
            <person name="Griggs A."/>
            <person name="Gujja S."/>
            <person name="Heilman E.R."/>
            <person name="Heiman D."/>
            <person name="Hepburn T."/>
            <person name="Howarth C."/>
            <person name="Jen D."/>
            <person name="Larson L."/>
            <person name="Mehta T."/>
            <person name="Neiman D."/>
            <person name="Pearson M."/>
            <person name="Roberts A."/>
            <person name="Saif S."/>
            <person name="Shea T."/>
            <person name="Shenoy N."/>
            <person name="Sisk P."/>
            <person name="Stolte C."/>
            <person name="Sykes S."/>
            <person name="Walk T."/>
            <person name="White J."/>
            <person name="Yandava C."/>
            <person name="Haas B."/>
            <person name="Nusbaum C."/>
            <person name="Birren B."/>
        </authorList>
    </citation>
    <scope>NUCLEOTIDE SEQUENCE [LARGE SCALE GENOMIC DNA]</scope>
    <source>
        <strain evidence="3">ATCC 64411 / 73-15</strain>
    </source>
</reference>
<dbReference type="EMBL" id="GL876969">
    <property type="protein sequence ID" value="KLU85920.1"/>
    <property type="molecule type" value="Genomic_DNA"/>
</dbReference>
<reference evidence="2" key="4">
    <citation type="journal article" date="2015" name="G3 (Bethesda)">
        <title>Genome sequences of three phytopathogenic species of the Magnaporthaceae family of fungi.</title>
        <authorList>
            <person name="Okagaki L.H."/>
            <person name="Nunes C.C."/>
            <person name="Sailsbery J."/>
            <person name="Clay B."/>
            <person name="Brown D."/>
            <person name="John T."/>
            <person name="Oh Y."/>
            <person name="Young N."/>
            <person name="Fitzgerald M."/>
            <person name="Haas B.J."/>
            <person name="Zeng Q."/>
            <person name="Young S."/>
            <person name="Adiconis X."/>
            <person name="Fan L."/>
            <person name="Levin J.Z."/>
            <person name="Mitchell T.K."/>
            <person name="Okubara P.A."/>
            <person name="Farman M.L."/>
            <person name="Kohn L.M."/>
            <person name="Birren B."/>
            <person name="Ma L.-J."/>
            <person name="Dean R.A."/>
        </authorList>
    </citation>
    <scope>NUCLEOTIDE SEQUENCE</scope>
    <source>
        <strain evidence="2">ATCC 64411 / 73-15</strain>
    </source>
</reference>
<dbReference type="OrthoDB" id="10522623at2759"/>
<evidence type="ECO:0000313" key="1">
    <source>
        <dbReference type="EMBL" id="KLU85920.1"/>
    </source>
</evidence>
<dbReference type="EnsemblFungi" id="MAPG_04939T0">
    <property type="protein sequence ID" value="MAPG_04939T0"/>
    <property type="gene ID" value="MAPG_04939"/>
</dbReference>
<organism evidence="2 3">
    <name type="scientific">Magnaporthiopsis poae (strain ATCC 64411 / 73-15)</name>
    <name type="common">Kentucky bluegrass fungus</name>
    <name type="synonym">Magnaporthe poae</name>
    <dbReference type="NCBI Taxonomy" id="644358"/>
    <lineage>
        <taxon>Eukaryota</taxon>
        <taxon>Fungi</taxon>
        <taxon>Dikarya</taxon>
        <taxon>Ascomycota</taxon>
        <taxon>Pezizomycotina</taxon>
        <taxon>Sordariomycetes</taxon>
        <taxon>Sordariomycetidae</taxon>
        <taxon>Magnaporthales</taxon>
        <taxon>Magnaporthaceae</taxon>
        <taxon>Magnaporthiopsis</taxon>
    </lineage>
</organism>
<evidence type="ECO:0000313" key="2">
    <source>
        <dbReference type="EnsemblFungi" id="MAPG_04939T0"/>
    </source>
</evidence>
<protein>
    <submittedName>
        <fullName evidence="1 2">Uncharacterized protein</fullName>
    </submittedName>
</protein>
<dbReference type="eggNOG" id="ENOG502R6G7">
    <property type="taxonomic scope" value="Eukaryota"/>
</dbReference>
<keyword evidence="3" id="KW-1185">Reference proteome</keyword>
<reference evidence="1" key="3">
    <citation type="submission" date="2011-03" db="EMBL/GenBank/DDBJ databases">
        <title>Annotation of Magnaporthe poae ATCC 64411.</title>
        <authorList>
            <person name="Ma L.-J."/>
            <person name="Dead R."/>
            <person name="Young S.K."/>
            <person name="Zeng Q."/>
            <person name="Gargeya S."/>
            <person name="Fitzgerald M."/>
            <person name="Haas B."/>
            <person name="Abouelleil A."/>
            <person name="Alvarado L."/>
            <person name="Arachchi H.M."/>
            <person name="Berlin A."/>
            <person name="Brown A."/>
            <person name="Chapman S.B."/>
            <person name="Chen Z."/>
            <person name="Dunbar C."/>
            <person name="Freedman E."/>
            <person name="Gearin G."/>
            <person name="Gellesch M."/>
            <person name="Goldberg J."/>
            <person name="Griggs A."/>
            <person name="Gujja S."/>
            <person name="Heiman D."/>
            <person name="Howarth C."/>
            <person name="Larson L."/>
            <person name="Lui A."/>
            <person name="MacDonald P.J.P."/>
            <person name="Mehta T."/>
            <person name="Montmayeur A."/>
            <person name="Murphy C."/>
            <person name="Neiman D."/>
            <person name="Pearson M."/>
            <person name="Priest M."/>
            <person name="Roberts A."/>
            <person name="Saif S."/>
            <person name="Shea T."/>
            <person name="Shenoy N."/>
            <person name="Sisk P."/>
            <person name="Stolte C."/>
            <person name="Sykes S."/>
            <person name="Yandava C."/>
            <person name="Wortman J."/>
            <person name="Nusbaum C."/>
            <person name="Birren B."/>
        </authorList>
    </citation>
    <scope>NUCLEOTIDE SEQUENCE</scope>
    <source>
        <strain evidence="1">ATCC 64411</strain>
    </source>
</reference>